<keyword evidence="3" id="KW-1185">Reference proteome</keyword>
<feature type="transmembrane region" description="Helical" evidence="1">
    <location>
        <begin position="281"/>
        <end position="300"/>
    </location>
</feature>
<dbReference type="Proteomes" id="UP000217153">
    <property type="component" value="Chromosome"/>
</dbReference>
<keyword evidence="2" id="KW-0328">Glycosyltransferase</keyword>
<evidence type="ECO:0000313" key="3">
    <source>
        <dbReference type="Proteomes" id="UP000217153"/>
    </source>
</evidence>
<dbReference type="GO" id="GO:0016757">
    <property type="term" value="F:glycosyltransferase activity"/>
    <property type="evidence" value="ECO:0007669"/>
    <property type="project" value="UniProtKB-KW"/>
</dbReference>
<evidence type="ECO:0000313" key="2">
    <source>
        <dbReference type="EMBL" id="ASY08802.1"/>
    </source>
</evidence>
<keyword evidence="2" id="KW-0808">Transferase</keyword>
<feature type="transmembrane region" description="Helical" evidence="1">
    <location>
        <begin position="357"/>
        <end position="377"/>
    </location>
</feature>
<feature type="transmembrane region" description="Helical" evidence="1">
    <location>
        <begin position="165"/>
        <end position="188"/>
    </location>
</feature>
<reference evidence="3" key="1">
    <citation type="submission" date="2016-10" db="EMBL/GenBank/DDBJ databases">
        <title>High microdiversification within the ubiquitous acI lineage of Actinobacteria.</title>
        <authorList>
            <person name="Neuenschwander S.M."/>
            <person name="Salcher M."/>
            <person name="Ghai R."/>
            <person name="Pernthaler J."/>
        </authorList>
    </citation>
    <scope>NUCLEOTIDE SEQUENCE [LARGE SCALE GENOMIC DNA]</scope>
</reference>
<gene>
    <name evidence="2" type="ORF">B1s21122_00230</name>
</gene>
<keyword evidence="1" id="KW-0472">Membrane</keyword>
<dbReference type="EMBL" id="CP016768">
    <property type="protein sequence ID" value="ASY08802.1"/>
    <property type="molecule type" value="Genomic_DNA"/>
</dbReference>
<dbReference type="KEGG" id="abam:B1s21122_00230"/>
<feature type="transmembrane region" description="Helical" evidence="1">
    <location>
        <begin position="200"/>
        <end position="220"/>
    </location>
</feature>
<dbReference type="AlphaFoldDB" id="A0A286S9K5"/>
<proteinExistence type="predicted"/>
<accession>A0A286S9K5</accession>
<name>A0A286S9K5_9ACTN</name>
<keyword evidence="1" id="KW-0812">Transmembrane</keyword>
<feature type="transmembrane region" description="Helical" evidence="1">
    <location>
        <begin position="127"/>
        <end position="153"/>
    </location>
</feature>
<feature type="transmembrane region" description="Helical" evidence="1">
    <location>
        <begin position="256"/>
        <end position="274"/>
    </location>
</feature>
<organism evidence="2 3">
    <name type="scientific">Candidatus Nanopelagicus limnae</name>
    <dbReference type="NCBI Taxonomy" id="1884634"/>
    <lineage>
        <taxon>Bacteria</taxon>
        <taxon>Bacillati</taxon>
        <taxon>Actinomycetota</taxon>
        <taxon>Actinomycetes</taxon>
        <taxon>Candidatus Nanopelagicales</taxon>
        <taxon>Candidatus Nanopelagicaceae</taxon>
        <taxon>Candidatus Nanopelagicus</taxon>
    </lineage>
</organism>
<feature type="transmembrane region" description="Helical" evidence="1">
    <location>
        <begin position="95"/>
        <end position="115"/>
    </location>
</feature>
<dbReference type="RefSeq" id="WP_095680128.1">
    <property type="nucleotide sequence ID" value="NZ_CP016768.2"/>
</dbReference>
<protein>
    <submittedName>
        <fullName evidence="2">Mannosyltransferase</fullName>
    </submittedName>
</protein>
<dbReference type="OrthoDB" id="3348156at2"/>
<sequence length="389" mass="44301">MLTKLVSRSFLGVLLLSSTLSFLKFNHCRLNNWASPDNYVHACYTDIPALFSERGLDTNTFPYLSATNSFEYPPVIGLGNWLISFITPGTNSHRFFFDINAVIIIALFFLSAFIVRKIAPTYQYIFPLAPAVIASLFINWDIWAVVTTLAAIYYFDKKKYKQSGIWLGISIATKFFPIVLLLPVAIIFYRSGQLKHLLRYLLTTFSFWAAINIPIAIIYFDGWWRFFKLNLERGEDFGSIWYGLSLLDIKVSNLDLLYPLISLILFALLAYYLLKLAYLPNLAAVALFAVVIFTTLSKVYSPQYVLWLTPLAVIALQKSGQLIAFWFWQGCEFIYHLAIWQYLALVSDAQFGLPAGAYAIASLLRVLGVSIFTYRLMRDLSAPSTARKD</sequence>
<feature type="transmembrane region" description="Helical" evidence="1">
    <location>
        <begin position="333"/>
        <end position="351"/>
    </location>
</feature>
<keyword evidence="1" id="KW-1133">Transmembrane helix</keyword>
<evidence type="ECO:0000256" key="1">
    <source>
        <dbReference type="SAM" id="Phobius"/>
    </source>
</evidence>